<dbReference type="AlphaFoldDB" id="A0A8R1DTH0"/>
<accession>A0A8R1DTH0</accession>
<name>A0A8R1DTH0_CAEJA</name>
<evidence type="ECO:0000313" key="2">
    <source>
        <dbReference type="Proteomes" id="UP000005237"/>
    </source>
</evidence>
<dbReference type="OMA" id="SANHFHI"/>
<dbReference type="Proteomes" id="UP000005237">
    <property type="component" value="Unassembled WGS sequence"/>
</dbReference>
<reference evidence="2" key="1">
    <citation type="submission" date="2010-08" db="EMBL/GenBank/DDBJ databases">
        <authorList>
            <consortium name="Caenorhabditis japonica Sequencing Consortium"/>
            <person name="Wilson R.K."/>
        </authorList>
    </citation>
    <scope>NUCLEOTIDE SEQUENCE [LARGE SCALE GENOMIC DNA]</scope>
    <source>
        <strain evidence="2">DF5081</strain>
    </source>
</reference>
<keyword evidence="2" id="KW-1185">Reference proteome</keyword>
<reference evidence="1" key="2">
    <citation type="submission" date="2022-06" db="UniProtKB">
        <authorList>
            <consortium name="EnsemblMetazoa"/>
        </authorList>
    </citation>
    <scope>IDENTIFICATION</scope>
    <source>
        <strain evidence="1">DF5081</strain>
    </source>
</reference>
<proteinExistence type="predicted"/>
<sequence length="160" mass="18483">MNLFFNNNNNNNINHNIKKGFKLSTIRIRNTLKRKFSCSAADEVPPIKVLELEYTIPSPSKPTIEIMGVEAPMRPDYNRLPDGCNLGNLAEEKFAGIIAADLYDVYEIQIYCRLFEHFSYYPIYNFDEDVWIPAHVHAYNEVINFRTPPSVIARKARAAR</sequence>
<organism evidence="1 2">
    <name type="scientific">Caenorhabditis japonica</name>
    <dbReference type="NCBI Taxonomy" id="281687"/>
    <lineage>
        <taxon>Eukaryota</taxon>
        <taxon>Metazoa</taxon>
        <taxon>Ecdysozoa</taxon>
        <taxon>Nematoda</taxon>
        <taxon>Chromadorea</taxon>
        <taxon>Rhabditida</taxon>
        <taxon>Rhabditina</taxon>
        <taxon>Rhabditomorpha</taxon>
        <taxon>Rhabditoidea</taxon>
        <taxon>Rhabditidae</taxon>
        <taxon>Peloderinae</taxon>
        <taxon>Caenorhabditis</taxon>
    </lineage>
</organism>
<dbReference type="EnsemblMetazoa" id="CJA11186.1">
    <property type="protein sequence ID" value="CJA11186.1"/>
    <property type="gene ID" value="WBGene00130390"/>
</dbReference>
<evidence type="ECO:0000313" key="1">
    <source>
        <dbReference type="EnsemblMetazoa" id="CJA11186.1"/>
    </source>
</evidence>
<protein>
    <submittedName>
        <fullName evidence="1">Uncharacterized protein</fullName>
    </submittedName>
</protein>